<accession>A0A6V8H8H5</accession>
<gene>
    <name evidence="3" type="ORF">TCE0_024r07763</name>
</gene>
<keyword evidence="4" id="KW-1185">Reference proteome</keyword>
<dbReference type="Proteomes" id="UP000053095">
    <property type="component" value="Unassembled WGS sequence"/>
</dbReference>
<proteinExistence type="predicted"/>
<dbReference type="InterPro" id="IPR050271">
    <property type="entry name" value="UDP-glycosyltransferase"/>
</dbReference>
<evidence type="ECO:0000256" key="1">
    <source>
        <dbReference type="ARBA" id="ARBA00022676"/>
    </source>
</evidence>
<protein>
    <submittedName>
        <fullName evidence="3">Uncharacterized protein</fullName>
    </submittedName>
</protein>
<evidence type="ECO:0000313" key="3">
    <source>
        <dbReference type="EMBL" id="GAM37662.1"/>
    </source>
</evidence>
<evidence type="ECO:0000256" key="2">
    <source>
        <dbReference type="ARBA" id="ARBA00022679"/>
    </source>
</evidence>
<name>A0A6V8H8H5_TALPI</name>
<reference evidence="4" key="1">
    <citation type="journal article" date="2015" name="Genome Announc.">
        <title>Draft genome sequence of Talaromyces cellulolyticus strain Y-94, a source of lignocellulosic biomass-degrading enzymes.</title>
        <authorList>
            <person name="Fujii T."/>
            <person name="Koike H."/>
            <person name="Sawayama S."/>
            <person name="Yano S."/>
            <person name="Inoue H."/>
        </authorList>
    </citation>
    <scope>NUCLEOTIDE SEQUENCE [LARGE SCALE GENOMIC DNA]</scope>
    <source>
        <strain evidence="4">Y-94</strain>
    </source>
</reference>
<keyword evidence="2" id="KW-0808">Transferase</keyword>
<comment type="caution">
    <text evidence="3">The sequence shown here is derived from an EMBL/GenBank/DDBJ whole genome shotgun (WGS) entry which is preliminary data.</text>
</comment>
<dbReference type="Gene3D" id="3.40.50.2000">
    <property type="entry name" value="Glycogen Phosphorylase B"/>
    <property type="match status" value="2"/>
</dbReference>
<dbReference type="GO" id="GO:0008194">
    <property type="term" value="F:UDP-glycosyltransferase activity"/>
    <property type="evidence" value="ECO:0007669"/>
    <property type="project" value="InterPro"/>
</dbReference>
<dbReference type="PANTHER" id="PTHR48043:SF145">
    <property type="entry name" value="FI06409P-RELATED"/>
    <property type="match status" value="1"/>
</dbReference>
<dbReference type="PANTHER" id="PTHR48043">
    <property type="entry name" value="EG:EG0003.4 PROTEIN-RELATED"/>
    <property type="match status" value="1"/>
</dbReference>
<dbReference type="Pfam" id="PF00201">
    <property type="entry name" value="UDPGT"/>
    <property type="match status" value="1"/>
</dbReference>
<sequence length="548" mass="62291">MADTLTHPTRKILLVATTGGFTHASPVFEIGRALAERGHIIEFATLEGQEHWTKDYDFVSKIHLLGPYATEEQLTAHYLRMRKWDISEGIGGAMDSKYLFDSFWPQTYHGLKAIMDDPARRPDMFVADFFVDAVKDMLVEYNVPIATVWPQMPFLMMPCSYIPGQPGFQLQGTLTSETASLWLRLRNELTVVKALFQIIKWMRWTSAMRKREGVYYPPHRIQKPNYLVFVNSFFGLEIPRDLPPTAAMVGPLISETYHPLDNQCETFLSRHKSVIYIALGTHVILSNKDIVTIINGILPMMEEKLIDGVLWAVSKSGRQDFDIETIFTTKTSTLRLGDLVEGHHPDWAFSYFVPQRAVLEHESTKIYFTHGGGSSANEGLYHGKIMLTMGIFSDQIANMARLVAGGVAEPLDKFRFTSDEVYTKSKKLLIDKDGLYHRNSLRLKRIAHVAARRKQHAADLVEEVLYDNELRLQNGRELRPMHLQTADMRMPAYKAKNWDLYAVSFLGLAAVTGGTVVGSKLLWTNRASLLELAQSNVSIAQEYLKRWS</sequence>
<evidence type="ECO:0000313" key="4">
    <source>
        <dbReference type="Proteomes" id="UP000053095"/>
    </source>
</evidence>
<dbReference type="EMBL" id="DF933820">
    <property type="protein sequence ID" value="GAM37662.1"/>
    <property type="molecule type" value="Genomic_DNA"/>
</dbReference>
<organism evidence="3 4">
    <name type="scientific">Talaromyces pinophilus</name>
    <name type="common">Penicillium pinophilum</name>
    <dbReference type="NCBI Taxonomy" id="128442"/>
    <lineage>
        <taxon>Eukaryota</taxon>
        <taxon>Fungi</taxon>
        <taxon>Dikarya</taxon>
        <taxon>Ascomycota</taxon>
        <taxon>Pezizomycotina</taxon>
        <taxon>Eurotiomycetes</taxon>
        <taxon>Eurotiomycetidae</taxon>
        <taxon>Eurotiales</taxon>
        <taxon>Trichocomaceae</taxon>
        <taxon>Talaromyces</taxon>
        <taxon>Talaromyces sect. Talaromyces</taxon>
    </lineage>
</organism>
<dbReference type="CDD" id="cd03784">
    <property type="entry name" value="GT1_Gtf-like"/>
    <property type="match status" value="1"/>
</dbReference>
<keyword evidence="1" id="KW-0328">Glycosyltransferase</keyword>
<dbReference type="AlphaFoldDB" id="A0A6V8H8H5"/>
<dbReference type="SUPFAM" id="SSF53756">
    <property type="entry name" value="UDP-Glycosyltransferase/glycogen phosphorylase"/>
    <property type="match status" value="1"/>
</dbReference>
<dbReference type="InterPro" id="IPR002213">
    <property type="entry name" value="UDP_glucos_trans"/>
</dbReference>